<name>Q73ZF5_MYCPA</name>
<protein>
    <submittedName>
        <fullName evidence="3">Uncharacterized protein</fullName>
    </submittedName>
</protein>
<organism evidence="3 4">
    <name type="scientific">Mycolicibacterium paratuberculosis (strain ATCC BAA-968 / K-10)</name>
    <name type="common">Mycobacterium paratuberculosis</name>
    <dbReference type="NCBI Taxonomy" id="262316"/>
    <lineage>
        <taxon>Bacteria</taxon>
        <taxon>Bacillati</taxon>
        <taxon>Actinomycetota</taxon>
        <taxon>Actinomycetes</taxon>
        <taxon>Mycobacteriales</taxon>
        <taxon>Mycobacteriaceae</taxon>
        <taxon>Mycobacterium</taxon>
        <taxon>Mycobacterium avium complex (MAC)</taxon>
    </lineage>
</organism>
<evidence type="ECO:0000313" key="3">
    <source>
        <dbReference type="EMBL" id="AAS03965.1"/>
    </source>
</evidence>
<sequence>MIGRVDGTAPARRRWHPGQVGLLIRVAELLILVLPLVGATVAVVRALGAQRRRTDEPAREVDGARPPEARAGADNQAARWRSIRRVLDEHSRTDERWLDYELDVAKLLDFPLMTDMRDPLTIAFHKAKLRADFLRPAKAEDLLDDPDAAAHYLAAVEDYVTAFNAAEAEATRRRRTDFSRTDQQRIARAQSLFRVAADPAAAAHERQRAYDVARRELEGLLVLPPATRANIERAISGEIES</sequence>
<accession>Q73ZF5</accession>
<evidence type="ECO:0000256" key="1">
    <source>
        <dbReference type="SAM" id="MobiDB-lite"/>
    </source>
</evidence>
<dbReference type="AlphaFoldDB" id="Q73ZF5"/>
<feature type="compositionally biased region" description="Basic and acidic residues" evidence="1">
    <location>
        <begin position="54"/>
        <end position="68"/>
    </location>
</feature>
<dbReference type="EMBL" id="AE016958">
    <property type="protein sequence ID" value="AAS03965.1"/>
    <property type="molecule type" value="Genomic_DNA"/>
</dbReference>
<feature type="transmembrane region" description="Helical" evidence="2">
    <location>
        <begin position="22"/>
        <end position="44"/>
    </location>
</feature>
<keyword evidence="2" id="KW-0812">Transmembrane</keyword>
<dbReference type="eggNOG" id="ENOG5033IYJ">
    <property type="taxonomic scope" value="Bacteria"/>
</dbReference>
<gene>
    <name evidence="3" type="ordered locus">MAP_1648</name>
</gene>
<dbReference type="KEGG" id="mpa:MAP_1648"/>
<reference evidence="3 4" key="1">
    <citation type="journal article" date="2005" name="Proc. Natl. Acad. Sci. U.S.A.">
        <title>The complete genome sequence of Mycobacterium avium subspecies paratuberculosis.</title>
        <authorList>
            <person name="Li L."/>
            <person name="Bannantine J.P."/>
            <person name="Zhang Q."/>
            <person name="Amonsin A."/>
            <person name="May B.J."/>
            <person name="Alt D."/>
            <person name="Banerji N."/>
            <person name="Kanjilal S."/>
            <person name="Kapur V."/>
        </authorList>
    </citation>
    <scope>NUCLEOTIDE SEQUENCE [LARGE SCALE GENOMIC DNA]</scope>
    <source>
        <strain evidence="4">ATCC BAA-968 / K-10</strain>
    </source>
</reference>
<keyword evidence="2" id="KW-0472">Membrane</keyword>
<evidence type="ECO:0000256" key="2">
    <source>
        <dbReference type="SAM" id="Phobius"/>
    </source>
</evidence>
<dbReference type="STRING" id="262316.MAP_1648"/>
<proteinExistence type="predicted"/>
<keyword evidence="2" id="KW-1133">Transmembrane helix</keyword>
<keyword evidence="4" id="KW-1185">Reference proteome</keyword>
<feature type="region of interest" description="Disordered" evidence="1">
    <location>
        <begin position="54"/>
        <end position="76"/>
    </location>
</feature>
<evidence type="ECO:0000313" key="4">
    <source>
        <dbReference type="Proteomes" id="UP000000580"/>
    </source>
</evidence>
<dbReference type="Proteomes" id="UP000000580">
    <property type="component" value="Chromosome"/>
</dbReference>
<dbReference type="HOGENOM" id="CLU_080137_0_0_11"/>